<accession>A0ABU1CER7</accession>
<keyword evidence="2" id="KW-1185">Reference proteome</keyword>
<proteinExistence type="predicted"/>
<dbReference type="EMBL" id="JARUHG010000003">
    <property type="protein sequence ID" value="MDR0183429.1"/>
    <property type="molecule type" value="Genomic_DNA"/>
</dbReference>
<evidence type="ECO:0000313" key="1">
    <source>
        <dbReference type="EMBL" id="MDR0183429.1"/>
    </source>
</evidence>
<keyword evidence="1" id="KW-0808">Transferase</keyword>
<reference evidence="1 2" key="1">
    <citation type="submission" date="2023-04" db="EMBL/GenBank/DDBJ databases">
        <title>Lysobacter sp. strain UC isolated from soil sample.</title>
        <authorList>
            <person name="Choksket S."/>
            <person name="Harshvardhan F."/>
            <person name="Rana R."/>
            <person name="Patil P.B."/>
            <person name="Korpole S."/>
        </authorList>
    </citation>
    <scope>NUCLEOTIDE SEQUENCE [LARGE SCALE GENOMIC DNA]</scope>
    <source>
        <strain evidence="1 2">UC</strain>
    </source>
</reference>
<evidence type="ECO:0000313" key="2">
    <source>
        <dbReference type="Proteomes" id="UP001233535"/>
    </source>
</evidence>
<dbReference type="PANTHER" id="PTHR12526:SF584">
    <property type="entry name" value="GLYCOSYLTRANSFERASE"/>
    <property type="match status" value="1"/>
</dbReference>
<sequence>MFEELGWTLKRWMHRSHRVVASLRLRGWASTWNRITQALARRAPESANAGSTASIRTGNGPRMLVLDACAPDPSRDSGSLRMYSLLQLLGGNGWQIDFFADDGSSDPADARRLADIGVAFRQGDFIRWFRREAACVHTVVLSRAPIADQYLALVRKLAPHARIVFDTVDLHFLRERRAAELVRSASLRRRAEATFARELKLIRRSDLCLVVSEEERRMLSELAPGSNVELLSNIHQVHGRSAGFEARRDLLFVGGFSHPPNLDAMRWFIADVFPRVRQALPDVCLHIVGQLTPQAGELRAEGVQLHGRVEELAPFMDGCRVSIAPLRFGAGVKGKVNMAMSHGVPVVLTSIAAEGMHLVDGENALIADSAEEFAAAIVRLYGDPALWVRLSDGGLHNVATHFSTDLARRQVLRLFPH</sequence>
<dbReference type="EC" id="2.4.-.-" evidence="1"/>
<name>A0ABU1CER7_9GAMM</name>
<comment type="caution">
    <text evidence="1">The sequence shown here is derived from an EMBL/GenBank/DDBJ whole genome shotgun (WGS) entry which is preliminary data.</text>
</comment>
<dbReference type="GO" id="GO:0016757">
    <property type="term" value="F:glycosyltransferase activity"/>
    <property type="evidence" value="ECO:0007669"/>
    <property type="project" value="UniProtKB-KW"/>
</dbReference>
<dbReference type="CDD" id="cd03801">
    <property type="entry name" value="GT4_PimA-like"/>
    <property type="match status" value="1"/>
</dbReference>
<gene>
    <name evidence="1" type="ORF">P8609_10695</name>
</gene>
<dbReference type="Pfam" id="PF13692">
    <property type="entry name" value="Glyco_trans_1_4"/>
    <property type="match status" value="1"/>
</dbReference>
<dbReference type="SUPFAM" id="SSF53756">
    <property type="entry name" value="UDP-Glycosyltransferase/glycogen phosphorylase"/>
    <property type="match status" value="1"/>
</dbReference>
<dbReference type="Gene3D" id="3.40.50.2000">
    <property type="entry name" value="Glycogen Phosphorylase B"/>
    <property type="match status" value="1"/>
</dbReference>
<dbReference type="PANTHER" id="PTHR12526">
    <property type="entry name" value="GLYCOSYLTRANSFERASE"/>
    <property type="match status" value="1"/>
</dbReference>
<keyword evidence="1" id="KW-0328">Glycosyltransferase</keyword>
<organism evidence="1 2">
    <name type="scientific">Lysobacter arvi</name>
    <dbReference type="NCBI Taxonomy" id="3038776"/>
    <lineage>
        <taxon>Bacteria</taxon>
        <taxon>Pseudomonadati</taxon>
        <taxon>Pseudomonadota</taxon>
        <taxon>Gammaproteobacteria</taxon>
        <taxon>Lysobacterales</taxon>
        <taxon>Lysobacteraceae</taxon>
        <taxon>Lysobacter</taxon>
    </lineage>
</organism>
<protein>
    <submittedName>
        <fullName evidence="1">Glycosyltransferase family 4 protein</fullName>
        <ecNumber evidence="1">2.4.-.-</ecNumber>
    </submittedName>
</protein>
<dbReference type="Proteomes" id="UP001233535">
    <property type="component" value="Unassembled WGS sequence"/>
</dbReference>
<dbReference type="RefSeq" id="WP_309262585.1">
    <property type="nucleotide sequence ID" value="NZ_JARUHG010000003.1"/>
</dbReference>